<feature type="chain" id="PRO_5016620182" evidence="1">
    <location>
        <begin position="25"/>
        <end position="831"/>
    </location>
</feature>
<evidence type="ECO:0000313" key="5">
    <source>
        <dbReference type="EMBL" id="RCR69580.1"/>
    </source>
</evidence>
<comment type="caution">
    <text evidence="5">The sequence shown here is derived from an EMBL/GenBank/DDBJ whole genome shotgun (WGS) entry which is preliminary data.</text>
</comment>
<protein>
    <submittedName>
        <fullName evidence="5">DUF4965 domain-containing protein</fullName>
    </submittedName>
</protein>
<dbReference type="PANTHER" id="PTHR31987:SF1">
    <property type="entry name" value="GLUTAMINASE A"/>
    <property type="match status" value="1"/>
</dbReference>
<proteinExistence type="predicted"/>
<evidence type="ECO:0000259" key="4">
    <source>
        <dbReference type="Pfam" id="PF17168"/>
    </source>
</evidence>
<feature type="domain" description="Glutaminase A N-terminal" evidence="4">
    <location>
        <begin position="255"/>
        <end position="481"/>
    </location>
</feature>
<dbReference type="InterPro" id="IPR032514">
    <property type="entry name" value="GtaA_central"/>
</dbReference>
<dbReference type="SUPFAM" id="SSF49785">
    <property type="entry name" value="Galactose-binding domain-like"/>
    <property type="match status" value="1"/>
</dbReference>
<evidence type="ECO:0000259" key="3">
    <source>
        <dbReference type="Pfam" id="PF16335"/>
    </source>
</evidence>
<organism evidence="5 6">
    <name type="scientific">Larkinella punicea</name>
    <dbReference type="NCBI Taxonomy" id="2315727"/>
    <lineage>
        <taxon>Bacteria</taxon>
        <taxon>Pseudomonadati</taxon>
        <taxon>Bacteroidota</taxon>
        <taxon>Cytophagia</taxon>
        <taxon>Cytophagales</taxon>
        <taxon>Spirosomataceae</taxon>
        <taxon>Larkinella</taxon>
    </lineage>
</organism>
<dbReference type="InterPro" id="IPR008979">
    <property type="entry name" value="Galactose-bd-like_sf"/>
</dbReference>
<dbReference type="EMBL" id="QOWE01000008">
    <property type="protein sequence ID" value="RCR69580.1"/>
    <property type="molecule type" value="Genomic_DNA"/>
</dbReference>
<sequence length="831" mass="91728">MKIRFTALFFLSVLLSIAKHPVVAQRPPAYPLITIDPYTSIWAFTDKLNESPTRHWTGKNQPLDGLVRVDGRAYRFMGAEMTTLKPVIPTALTTGYELQYTFQKPGDGWEKPGFKPSGDWKTGQAPIGDGASSNPVKPATLWKTKEVWYRRTVTVSDLNFENPVLYLSHDNDVVVYINGVKAFESGPGYIGDYKTFSLSPSGKAALKKGNNLLAVSCINPVGGGYVDVGLVDQRKVNLGAPVALAQQQSVKVQATQTEYRFAAGPVSLTVNFTTPLLLDDLDVATRPASYLTYTAQSTDGKPHTVEVYTAASGLLCVNQPNQEVVGKRSSAEGLTVLSIGTTEQNILGRKGDDVRIDWGYALLAAPTASTTQTGIGQPAALFRSFVSTGKVVDEANQPTSADNRSLAVSQSLGSVTQTPKTAHVILGYDDIYSVQYFGKNLRAWWRRDESMTTEKMLAAVEKDYAQLTEKCRQFDQKLHADAEKSGGKPYADLCQLAYRQAIAAHKTVAGPKGEVLFLSKENFSNGSIGTVDVTYPSAPLFLIYNPTLLKGMMEPIFQYSESGKWTKPFAAHDVGTYPLANGQTYGEDMPVEESGNMLILTAAIAASEKNADYAKQHWQTLTTWVDYLKKDGFDPANQLCTDDFAGHLARNANLSIKAIMGIASYGHLAKQLGQAEVGEQHLKLARELAQKWVQMAQDGDHYALTFDKPQGSWSQKYNLVWDKLLDLNIFPKEVAEKEIRYYLTKQQPFGLPLDSRKTYTKSDWIIWTATIADKPQDFQQLVLPVFKYADQTPSRVPLGDWHETTDGKQVGFQARSVVGGYFIKLLHDKLH</sequence>
<keyword evidence="1" id="KW-0732">Signal</keyword>
<dbReference type="Pfam" id="PF17168">
    <property type="entry name" value="DUF5127"/>
    <property type="match status" value="1"/>
</dbReference>
<feature type="domain" description="Glutaminase A central" evidence="3">
    <location>
        <begin position="487"/>
        <end position="825"/>
    </location>
</feature>
<dbReference type="Pfam" id="PF16335">
    <property type="entry name" value="GtaA_6_Hairpin"/>
    <property type="match status" value="1"/>
</dbReference>
<feature type="domain" description="DUF4964" evidence="2">
    <location>
        <begin position="25"/>
        <end position="89"/>
    </location>
</feature>
<dbReference type="Pfam" id="PF16334">
    <property type="entry name" value="DUF4964"/>
    <property type="match status" value="1"/>
</dbReference>
<accession>A0A368JPI4</accession>
<dbReference type="InterPro" id="IPR032515">
    <property type="entry name" value="DUF4964"/>
</dbReference>
<dbReference type="AlphaFoldDB" id="A0A368JPI4"/>
<gene>
    <name evidence="5" type="ORF">DUE52_11725</name>
</gene>
<keyword evidence="6" id="KW-1185">Reference proteome</keyword>
<name>A0A368JPI4_9BACT</name>
<dbReference type="RefSeq" id="WP_114406266.1">
    <property type="nucleotide sequence ID" value="NZ_QOWE01000008.1"/>
</dbReference>
<dbReference type="InterPro" id="IPR033433">
    <property type="entry name" value="GtaA_N"/>
</dbReference>
<dbReference type="Gene3D" id="2.60.120.260">
    <property type="entry name" value="Galactose-binding domain-like"/>
    <property type="match status" value="1"/>
</dbReference>
<feature type="signal peptide" evidence="1">
    <location>
        <begin position="1"/>
        <end position="24"/>
    </location>
</feature>
<dbReference type="PANTHER" id="PTHR31987">
    <property type="entry name" value="GLUTAMINASE A-RELATED"/>
    <property type="match status" value="1"/>
</dbReference>
<reference evidence="5 6" key="1">
    <citation type="submission" date="2018-07" db="EMBL/GenBank/DDBJ databases">
        <title>Genome analysis of Larkinella rosea.</title>
        <authorList>
            <person name="Zhou Z."/>
            <person name="Wang G."/>
        </authorList>
    </citation>
    <scope>NUCLEOTIDE SEQUENCE [LARGE SCALE GENOMIC DNA]</scope>
    <source>
        <strain evidence="6">zzj9</strain>
    </source>
</reference>
<dbReference type="OrthoDB" id="175993at2"/>
<evidence type="ECO:0000313" key="6">
    <source>
        <dbReference type="Proteomes" id="UP000253383"/>
    </source>
</evidence>
<evidence type="ECO:0000256" key="1">
    <source>
        <dbReference type="SAM" id="SignalP"/>
    </source>
</evidence>
<evidence type="ECO:0000259" key="2">
    <source>
        <dbReference type="Pfam" id="PF16334"/>
    </source>
</evidence>
<dbReference type="InterPro" id="IPR052743">
    <property type="entry name" value="Glutaminase_GtaA"/>
</dbReference>
<dbReference type="Proteomes" id="UP000253383">
    <property type="component" value="Unassembled WGS sequence"/>
</dbReference>